<dbReference type="VEuPathDB" id="ToxoDB:EAH_00041070"/>
<evidence type="ECO:0000256" key="1">
    <source>
        <dbReference type="SAM" id="MobiDB-lite"/>
    </source>
</evidence>
<feature type="region of interest" description="Disordered" evidence="1">
    <location>
        <begin position="198"/>
        <end position="222"/>
    </location>
</feature>
<dbReference type="PANTHER" id="PTHR24330:SF19">
    <property type="entry name" value="MEDIATOR OF RNA POLYMERASE II TRANSCRIPTION SUBUNIT 29"/>
    <property type="match status" value="1"/>
</dbReference>
<dbReference type="AlphaFoldDB" id="U6GTQ0"/>
<dbReference type="EMBL" id="HG673448">
    <property type="protein sequence ID" value="CDI83621.1"/>
    <property type="molecule type" value="Genomic_DNA"/>
</dbReference>
<reference evidence="2" key="2">
    <citation type="submission" date="2013-10" db="EMBL/GenBank/DDBJ databases">
        <authorList>
            <person name="Aslett M."/>
        </authorList>
    </citation>
    <scope>NUCLEOTIDE SEQUENCE</scope>
    <source>
        <strain evidence="2">Houghton</strain>
    </source>
</reference>
<proteinExistence type="predicted"/>
<dbReference type="OrthoDB" id="349982at2759"/>
<feature type="compositionally biased region" description="Low complexity" evidence="1">
    <location>
        <begin position="910"/>
        <end position="947"/>
    </location>
</feature>
<protein>
    <submittedName>
        <fullName evidence="2">Uncharacterized protein</fullName>
    </submittedName>
</protein>
<dbReference type="Proteomes" id="UP000018050">
    <property type="component" value="Unassembled WGS sequence"/>
</dbReference>
<feature type="compositionally biased region" description="Polar residues" evidence="1">
    <location>
        <begin position="967"/>
        <end position="977"/>
    </location>
</feature>
<reference evidence="2" key="1">
    <citation type="submission" date="2013-10" db="EMBL/GenBank/DDBJ databases">
        <title>Genomic analysis of the causative agents of coccidiosis in chickens.</title>
        <authorList>
            <person name="Reid A.J."/>
            <person name="Blake D."/>
            <person name="Billington K."/>
            <person name="Browne H."/>
            <person name="Dunn M."/>
            <person name="Hung S."/>
            <person name="Kawahara F."/>
            <person name="Miranda-Saavedra D."/>
            <person name="Mourier T."/>
            <person name="Nagra H."/>
            <person name="Otto T.D."/>
            <person name="Rawlings N."/>
            <person name="Sanchez A."/>
            <person name="Sanders M."/>
            <person name="Subramaniam C."/>
            <person name="Tay Y."/>
            <person name="Dear P."/>
            <person name="Doerig C."/>
            <person name="Gruber A."/>
            <person name="Parkinson J."/>
            <person name="Shirley M."/>
            <person name="Wan K.L."/>
            <person name="Berriman M."/>
            <person name="Tomley F."/>
            <person name="Pain A."/>
        </authorList>
    </citation>
    <scope>NUCLEOTIDE SEQUENCE</scope>
    <source>
        <strain evidence="2">Houghton</strain>
    </source>
</reference>
<feature type="region of interest" description="Disordered" evidence="1">
    <location>
        <begin position="904"/>
        <end position="954"/>
    </location>
</feature>
<evidence type="ECO:0000313" key="3">
    <source>
        <dbReference type="Proteomes" id="UP000018050"/>
    </source>
</evidence>
<organism evidence="2 3">
    <name type="scientific">Eimeria acervulina</name>
    <name type="common">Coccidian parasite</name>
    <dbReference type="NCBI Taxonomy" id="5801"/>
    <lineage>
        <taxon>Eukaryota</taxon>
        <taxon>Sar</taxon>
        <taxon>Alveolata</taxon>
        <taxon>Apicomplexa</taxon>
        <taxon>Conoidasida</taxon>
        <taxon>Coccidia</taxon>
        <taxon>Eucoccidiorida</taxon>
        <taxon>Eimeriorina</taxon>
        <taxon>Eimeriidae</taxon>
        <taxon>Eimeria</taxon>
    </lineage>
</organism>
<sequence>MNEKDTESNWTTVVRRGKAQAKATEKASARSKISTAAGKRRAPLPANCAVTPKPKNTQQPKQQTKQQLKQQPKQQSKQQPKQQSKQQPKQQKQQPKPPPTVPANAPSSEQWDSLWPSLSAVPQEPLRRTGAIETAAYSFTEGKQDISDPERGVSDTTDAADTLPTEASDGEHATPKQHKAKAKTCTFKWGMKQEPEALHREPPAATEDGPEKPQLQQQLQAKQQQLQQTQALQQLLRLPLLAPLEEDSMNLLSTSITPSSSCAQCVDDANLLANFRYPSEGTNLSELLYGIYFVLEVLEERRCREDFMESTQIPGLPDPYITTNVECDGVYTRLRAQEEAAAFLADTATYNRKRSYPGEPIEEDIQDENTRDKSACKEEAPFSLPESDEYAADLPKLLHAFRCATKRAGMFTHGQVYHLTKVVEFLLVAAVAETSDEKHSLPASLDEWPPQQLLQLRWLLEMQELPVKYYLRKAATFCKGIAAFLEKPREAYTQEASGVAKPPFEKEVQSSQLLHVMPLPAPEAHHPQTRLREILLHRTFSLVHGDEAIEEQQREQHLPDAGVENKEQSRKRLCQQQLKALHVEYGMLYQWADEGRPASSTFDSLQRPIGNRNEPACTHGTGFPPPPPRDSNARCSQPFWPHQPFPLPPMSLLSTLQPSAHPLKQSSNSECDWPVDPFSVTQCGLQEKECHAGFPLNLHIKQGAELLPTQVWPSAGLIEKPEALLWNTRTGVPVPKEVDWFFDAEVTRESLDNMAGLQPHCQQQQLPNAHSPSISLAPVTPRQTLQVERRQTLSWLLPLAESSLNRSVEAPVEPAANELLQQQHQQLTCSLSADANRDWIACKHFFSASTPSSDTQSCDSCELQEIDNAQLGREKKVSFPQIPQYTAYMGLPKDSPQSRALLAKRRRGKNQQPQQRQQQQNHQHQQPLLQQRQQQRPQQRPQQQQQQQHRKQQVYLKDTQVARILQDQNLPHLLSSSFRKDLRDREITAEEDTITPTDPAAGGCQMQPTTPKQE</sequence>
<dbReference type="PANTHER" id="PTHR24330">
    <property type="entry name" value="HOMEOBOX PROTEIN BARH-LIKE"/>
    <property type="match status" value="1"/>
</dbReference>
<feature type="compositionally biased region" description="Low complexity" evidence="1">
    <location>
        <begin position="213"/>
        <end position="222"/>
    </location>
</feature>
<dbReference type="InterPro" id="IPR052145">
    <property type="entry name" value="Mediator/Homeobox_domain"/>
</dbReference>
<gene>
    <name evidence="2" type="ORF">EAH_00041070</name>
</gene>
<dbReference type="OMA" id="HRECIGR"/>
<accession>U6GTQ0</accession>
<dbReference type="GeneID" id="25272177"/>
<feature type="compositionally biased region" description="Basic and acidic residues" evidence="1">
    <location>
        <begin position="978"/>
        <end position="988"/>
    </location>
</feature>
<name>U6GTQ0_EIMAC</name>
<evidence type="ECO:0000313" key="2">
    <source>
        <dbReference type="EMBL" id="CDI83621.1"/>
    </source>
</evidence>
<feature type="region of interest" description="Disordered" evidence="1">
    <location>
        <begin position="967"/>
        <end position="1014"/>
    </location>
</feature>
<feature type="compositionally biased region" description="Low complexity" evidence="1">
    <location>
        <begin position="52"/>
        <end position="94"/>
    </location>
</feature>
<feature type="region of interest" description="Disordered" evidence="1">
    <location>
        <begin position="1"/>
        <end position="182"/>
    </location>
</feature>
<feature type="compositionally biased region" description="Basic and acidic residues" evidence="1">
    <location>
        <begin position="142"/>
        <end position="153"/>
    </location>
</feature>
<keyword evidence="3" id="KW-1185">Reference proteome</keyword>
<dbReference type="RefSeq" id="XP_013247280.1">
    <property type="nucleotide sequence ID" value="XM_013391826.1"/>
</dbReference>